<dbReference type="AlphaFoldDB" id="A0A0G0D0E4"/>
<evidence type="ECO:0000313" key="3">
    <source>
        <dbReference type="EMBL" id="KKP86793.1"/>
    </source>
</evidence>
<dbReference type="PANTHER" id="PTHR34039:SF1">
    <property type="entry name" value="UPF0102 PROTEIN YRAN"/>
    <property type="match status" value="1"/>
</dbReference>
<dbReference type="InterPro" id="IPR011856">
    <property type="entry name" value="tRNA_endonuc-like_dom_sf"/>
</dbReference>
<dbReference type="Gene3D" id="3.40.1350.10">
    <property type="match status" value="1"/>
</dbReference>
<comment type="caution">
    <text evidence="3">The sequence shown here is derived from an EMBL/GenBank/DDBJ whole genome shotgun (WGS) entry which is preliminary data.</text>
</comment>
<dbReference type="Proteomes" id="UP000034536">
    <property type="component" value="Unassembled WGS sequence"/>
</dbReference>
<gene>
    <name evidence="3" type="ORF">UR89_C0014G0002</name>
</gene>
<dbReference type="CDD" id="cd20736">
    <property type="entry name" value="PoNe_Nuclease"/>
    <property type="match status" value="1"/>
</dbReference>
<dbReference type="GO" id="GO:0003676">
    <property type="term" value="F:nucleic acid binding"/>
    <property type="evidence" value="ECO:0007669"/>
    <property type="project" value="InterPro"/>
</dbReference>
<dbReference type="HAMAP" id="MF_00048">
    <property type="entry name" value="UPF0102"/>
    <property type="match status" value="1"/>
</dbReference>
<reference evidence="3 4" key="1">
    <citation type="journal article" date="2015" name="Nature">
        <title>rRNA introns, odd ribosomes, and small enigmatic genomes across a large radiation of phyla.</title>
        <authorList>
            <person name="Brown C.T."/>
            <person name="Hug L.A."/>
            <person name="Thomas B.C."/>
            <person name="Sharon I."/>
            <person name="Castelle C.J."/>
            <person name="Singh A."/>
            <person name="Wilkins M.J."/>
            <person name="Williams K.H."/>
            <person name="Banfield J.F."/>
        </authorList>
    </citation>
    <scope>NUCLEOTIDE SEQUENCE [LARGE SCALE GENOMIC DNA]</scope>
</reference>
<dbReference type="PANTHER" id="PTHR34039">
    <property type="entry name" value="UPF0102 PROTEIN YRAN"/>
    <property type="match status" value="1"/>
</dbReference>
<organism evidence="3 4">
    <name type="scientific">Candidatus Roizmanbacteria bacterium GW2011_GWA2_35_8</name>
    <dbReference type="NCBI Taxonomy" id="1618479"/>
    <lineage>
        <taxon>Bacteria</taxon>
        <taxon>Candidatus Roizmaniibacteriota</taxon>
    </lineage>
</organism>
<dbReference type="SUPFAM" id="SSF52980">
    <property type="entry name" value="Restriction endonuclease-like"/>
    <property type="match status" value="1"/>
</dbReference>
<proteinExistence type="inferred from homology"/>
<evidence type="ECO:0000256" key="1">
    <source>
        <dbReference type="ARBA" id="ARBA00006738"/>
    </source>
</evidence>
<dbReference type="EMBL" id="LBQX01000014">
    <property type="protein sequence ID" value="KKP86793.1"/>
    <property type="molecule type" value="Genomic_DNA"/>
</dbReference>
<dbReference type="NCBIfam" id="NF009150">
    <property type="entry name" value="PRK12497.1-3"/>
    <property type="match status" value="1"/>
</dbReference>
<evidence type="ECO:0000256" key="2">
    <source>
        <dbReference type="HAMAP-Rule" id="MF_00048"/>
    </source>
</evidence>
<sequence>MSLYRKNLGTSGEKLARSYLVANKFEILKKNFRSKFGEIDIIAKKYNCIYFIEIKTRSNDRYGKPYEAVNFRKINHIQKAADYFLLKNPLRNLKLKLAVISIQLDINEIKFFEL</sequence>
<accession>A0A0G0D0E4</accession>
<evidence type="ECO:0000313" key="4">
    <source>
        <dbReference type="Proteomes" id="UP000034536"/>
    </source>
</evidence>
<comment type="similarity">
    <text evidence="1 2">Belongs to the UPF0102 family.</text>
</comment>
<protein>
    <recommendedName>
        <fullName evidence="2">UPF0102 protein UR89_C0014G0002</fullName>
    </recommendedName>
</protein>
<dbReference type="InterPro" id="IPR003509">
    <property type="entry name" value="UPF0102_YraN-like"/>
</dbReference>
<dbReference type="Pfam" id="PF02021">
    <property type="entry name" value="UPF0102"/>
    <property type="match status" value="1"/>
</dbReference>
<dbReference type="InterPro" id="IPR011335">
    <property type="entry name" value="Restrct_endonuc-II-like"/>
</dbReference>
<name>A0A0G0D0E4_9BACT</name>